<dbReference type="Proteomes" id="UP000287470">
    <property type="component" value="Unassembled WGS sequence"/>
</dbReference>
<name>A0A430FE34_9BIFI</name>
<dbReference type="InterPro" id="IPR010179">
    <property type="entry name" value="CRISPR-assoc_prot_Cse3"/>
</dbReference>
<dbReference type="SUPFAM" id="SSF117987">
    <property type="entry name" value="CRISPR-associated protein"/>
    <property type="match status" value="2"/>
</dbReference>
<dbReference type="CDD" id="cd09727">
    <property type="entry name" value="Cas6_I-E"/>
    <property type="match status" value="1"/>
</dbReference>
<keyword evidence="2" id="KW-1185">Reference proteome</keyword>
<dbReference type="RefSeq" id="WP_125969163.1">
    <property type="nucleotide sequence ID" value="NZ_QXGK01000029.1"/>
</dbReference>
<dbReference type="SMART" id="SM01101">
    <property type="entry name" value="CRISPR_assoc"/>
    <property type="match status" value="1"/>
</dbReference>
<accession>A0A430FE34</accession>
<dbReference type="NCBIfam" id="TIGR01907">
    <property type="entry name" value="casE_Cse3"/>
    <property type="match status" value="1"/>
</dbReference>
<dbReference type="EMBL" id="QXGK01000029">
    <property type="protein sequence ID" value="RSX51077.1"/>
    <property type="molecule type" value="Genomic_DNA"/>
</dbReference>
<gene>
    <name evidence="1" type="ORF">D2E24_1917</name>
</gene>
<dbReference type="Pfam" id="PF08798">
    <property type="entry name" value="CRISPR_assoc"/>
    <property type="match status" value="1"/>
</dbReference>
<dbReference type="OrthoDB" id="9795689at2"/>
<sequence>MTQFTRVRVNPRRRHARHALASLERLHAIIARSVESGRAGTQRPLWRLDKARGGATLQLYIVSETTPDPTVLRTELDAGAEDIASCAYEPFLNRLNIGQEWAFRLKANPTKSLKNPDGMGRGARVGIWNAEEQLEWLDRRTCEYGFHLTINRLEVPEVAVREAGKVEFLRKGSIVTLSSAVYDGILAIDDPELVRGALLNGIGRAKGYGFGLLTLATLQSVQHSRPQGEDS</sequence>
<evidence type="ECO:0000313" key="2">
    <source>
        <dbReference type="Proteomes" id="UP000287470"/>
    </source>
</evidence>
<organism evidence="1 2">
    <name type="scientific">Bifidobacterium samirii</name>
    <dbReference type="NCBI Taxonomy" id="2306974"/>
    <lineage>
        <taxon>Bacteria</taxon>
        <taxon>Bacillati</taxon>
        <taxon>Actinomycetota</taxon>
        <taxon>Actinomycetes</taxon>
        <taxon>Bifidobacteriales</taxon>
        <taxon>Bifidobacteriaceae</taxon>
        <taxon>Bifidobacterium</taxon>
    </lineage>
</organism>
<comment type="caution">
    <text evidence="1">The sequence shown here is derived from an EMBL/GenBank/DDBJ whole genome shotgun (WGS) entry which is preliminary data.</text>
</comment>
<reference evidence="1 2" key="1">
    <citation type="submission" date="2018-09" db="EMBL/GenBank/DDBJ databases">
        <title>Characterization of the phylogenetic diversity of five novel species belonging to the genus Bifidobacterium.</title>
        <authorList>
            <person name="Lugli G.A."/>
            <person name="Duranti S."/>
            <person name="Milani C."/>
        </authorList>
    </citation>
    <scope>NUCLEOTIDE SEQUENCE [LARGE SCALE GENOMIC DNA]</scope>
    <source>
        <strain evidence="1 2">2033B</strain>
    </source>
</reference>
<proteinExistence type="predicted"/>
<dbReference type="AlphaFoldDB" id="A0A430FE34"/>
<dbReference type="Gene3D" id="3.30.70.1200">
    <property type="entry name" value="Crispr-associated protein, domain 1"/>
    <property type="match status" value="1"/>
</dbReference>
<protein>
    <submittedName>
        <fullName evidence="1">Type I-E CRISPR-associated protein Cas6/Cse3/CasE</fullName>
    </submittedName>
</protein>
<dbReference type="Gene3D" id="3.30.70.1210">
    <property type="entry name" value="Crispr-associated protein, domain 2"/>
    <property type="match status" value="1"/>
</dbReference>
<evidence type="ECO:0000313" key="1">
    <source>
        <dbReference type="EMBL" id="RSX51077.1"/>
    </source>
</evidence>